<dbReference type="AlphaFoldDB" id="A0A6A6GKS7"/>
<keyword evidence="3" id="KW-0720">Serine protease</keyword>
<evidence type="ECO:0000256" key="5">
    <source>
        <dbReference type="SAM" id="MobiDB-lite"/>
    </source>
</evidence>
<dbReference type="OrthoDB" id="43744at2759"/>
<dbReference type="Gene3D" id="2.120.10.30">
    <property type="entry name" value="TolB, C-terminal domain"/>
    <property type="match status" value="1"/>
</dbReference>
<evidence type="ECO:0000256" key="1">
    <source>
        <dbReference type="ARBA" id="ARBA00010040"/>
    </source>
</evidence>
<dbReference type="SUPFAM" id="SSF53474">
    <property type="entry name" value="alpha/beta-Hydrolases"/>
    <property type="match status" value="1"/>
</dbReference>
<evidence type="ECO:0000256" key="2">
    <source>
        <dbReference type="ARBA" id="ARBA00022801"/>
    </source>
</evidence>
<dbReference type="PANTHER" id="PTHR42776:SF27">
    <property type="entry name" value="DIPEPTIDYL PEPTIDASE FAMILY MEMBER 6"/>
    <property type="match status" value="1"/>
</dbReference>
<dbReference type="InterPro" id="IPR011042">
    <property type="entry name" value="6-blade_b-propeller_TolB-like"/>
</dbReference>
<name>A0A6A6GKS7_9PEZI</name>
<dbReference type="Proteomes" id="UP000799538">
    <property type="component" value="Unassembled WGS sequence"/>
</dbReference>
<dbReference type="GO" id="GO:0006508">
    <property type="term" value="P:proteolysis"/>
    <property type="evidence" value="ECO:0007669"/>
    <property type="project" value="InterPro"/>
</dbReference>
<dbReference type="Pfam" id="PF00326">
    <property type="entry name" value="Peptidase_S9"/>
    <property type="match status" value="1"/>
</dbReference>
<dbReference type="EMBL" id="ML992503">
    <property type="protein sequence ID" value="KAF2226120.1"/>
    <property type="molecule type" value="Genomic_DNA"/>
</dbReference>
<evidence type="ECO:0000313" key="8">
    <source>
        <dbReference type="Proteomes" id="UP000799538"/>
    </source>
</evidence>
<evidence type="ECO:0000313" key="7">
    <source>
        <dbReference type="EMBL" id="KAF2226120.1"/>
    </source>
</evidence>
<keyword evidence="2 7" id="KW-0378">Hydrolase</keyword>
<accession>A0A6A6GKS7</accession>
<keyword evidence="8" id="KW-1185">Reference proteome</keyword>
<proteinExistence type="inferred from homology"/>
<comment type="similarity">
    <text evidence="1">Belongs to the peptidase S9C family.</text>
</comment>
<gene>
    <name evidence="7" type="ORF">BDZ85DRAFT_75963</name>
</gene>
<evidence type="ECO:0000256" key="4">
    <source>
        <dbReference type="ARBA" id="ARBA00032829"/>
    </source>
</evidence>
<dbReference type="InterPro" id="IPR001375">
    <property type="entry name" value="Peptidase_S9_cat"/>
</dbReference>
<dbReference type="GO" id="GO:0004252">
    <property type="term" value="F:serine-type endopeptidase activity"/>
    <property type="evidence" value="ECO:0007669"/>
    <property type="project" value="TreeGrafter"/>
</dbReference>
<protein>
    <recommendedName>
        <fullName evidence="4">Dipeptidyl-peptidase V</fullName>
    </recommendedName>
</protein>
<dbReference type="PANTHER" id="PTHR42776">
    <property type="entry name" value="SERINE PEPTIDASE S9 FAMILY MEMBER"/>
    <property type="match status" value="1"/>
</dbReference>
<evidence type="ECO:0000256" key="3">
    <source>
        <dbReference type="ARBA" id="ARBA00022825"/>
    </source>
</evidence>
<keyword evidence="3" id="KW-0645">Protease</keyword>
<sequence length="650" mass="71627">MDRYEQWLESQIPQHPRLSPDGTKVIYATGLPLGHKKDDNPVSSIWIADVGKERSARQLTTGLFNDERPQWTPDGSSIIFTSDRKEAGKKTGLYQLSLSGGEAVLLTDADHEMSIGPFAVSPNGKYIAMLRPDETTPEQRRQDEDTGEVDVWGDRWEFNRLKLIHLLTRTIQTIVTGDYHIVDLVWTSDSKSIIYKTQYTPELESPFIADSFIDKVDITSKDIKLVSKCEYLSWSPEPSLHLVGDRVYVVGTMKAGVSSTSSGIYSISLQDGSWKHEVGGQNYCATQLASSGEVIVAHTMNDLHDEIRPLSGNAHFSEFCDVRAVSVAATESSTVFAIVKTTINEPPEVYTFTSEDETPIQVSSHASISSEPSNIALQIHIPSTDGDVELDGVFVYPSSLSTSDRPTKPLPTLIDPHGGPYSRRTNTFLPGYGWTHALLAQGYAVLQTNYRGGASHGAHFAGPYTAGTKDYDDIIALTNHMVKTGFSDPNNLIIGGWSQGGFLTYLAAVRNGTHGFGWSFKGGIAGAGVTDWDTMVVTSDIPKMEAEIGGGGAPWEVDKTDVKARTGSALWEFKDAAKEGRVPPMLLLHGKEDVRVPLTQAWGFHRACRQYGIECEMATYPRAGHLVKERKQLMDMMRRVLRFCDVHFTT</sequence>
<evidence type="ECO:0000259" key="6">
    <source>
        <dbReference type="Pfam" id="PF00326"/>
    </source>
</evidence>
<dbReference type="InterPro" id="IPR011659">
    <property type="entry name" value="WD40"/>
</dbReference>
<reference evidence="8" key="1">
    <citation type="journal article" date="2020" name="Stud. Mycol.">
        <title>101 Dothideomycetes genomes: A test case for predicting lifestyles and emergence of pathogens.</title>
        <authorList>
            <person name="Haridas S."/>
            <person name="Albert R."/>
            <person name="Binder M."/>
            <person name="Bloem J."/>
            <person name="LaButti K."/>
            <person name="Salamov A."/>
            <person name="Andreopoulos B."/>
            <person name="Baker S."/>
            <person name="Barry K."/>
            <person name="Bills G."/>
            <person name="Bluhm B."/>
            <person name="Cannon C."/>
            <person name="Castanera R."/>
            <person name="Culley D."/>
            <person name="Daum C."/>
            <person name="Ezra D."/>
            <person name="Gonzalez J."/>
            <person name="Henrissat B."/>
            <person name="Kuo A."/>
            <person name="Liang C."/>
            <person name="Lipzen A."/>
            <person name="Lutzoni F."/>
            <person name="Magnuson J."/>
            <person name="Mondo S."/>
            <person name="Nolan M."/>
            <person name="Ohm R."/>
            <person name="Pangilinan J."/>
            <person name="Park H.-J."/>
            <person name="Ramirez L."/>
            <person name="Alfaro M."/>
            <person name="Sun H."/>
            <person name="Tritt A."/>
            <person name="Yoshinaga Y."/>
            <person name="Zwiers L.-H."/>
            <person name="Turgeon B."/>
            <person name="Goodwin S."/>
            <person name="Spatafora J."/>
            <person name="Crous P."/>
            <person name="Grigoriev I."/>
        </authorList>
    </citation>
    <scope>NUCLEOTIDE SEQUENCE [LARGE SCALE GENOMIC DNA]</scope>
    <source>
        <strain evidence="8">CECT 20119</strain>
    </source>
</reference>
<organism evidence="7 8">
    <name type="scientific">Elsinoe ampelina</name>
    <dbReference type="NCBI Taxonomy" id="302913"/>
    <lineage>
        <taxon>Eukaryota</taxon>
        <taxon>Fungi</taxon>
        <taxon>Dikarya</taxon>
        <taxon>Ascomycota</taxon>
        <taxon>Pezizomycotina</taxon>
        <taxon>Dothideomycetes</taxon>
        <taxon>Dothideomycetidae</taxon>
        <taxon>Myriangiales</taxon>
        <taxon>Elsinoaceae</taxon>
        <taxon>Elsinoe</taxon>
    </lineage>
</organism>
<dbReference type="InterPro" id="IPR029058">
    <property type="entry name" value="AB_hydrolase_fold"/>
</dbReference>
<dbReference type="Pfam" id="PF07676">
    <property type="entry name" value="PD40"/>
    <property type="match status" value="1"/>
</dbReference>
<feature type="region of interest" description="Disordered" evidence="5">
    <location>
        <begin position="1"/>
        <end position="21"/>
    </location>
</feature>
<dbReference type="SUPFAM" id="SSF82171">
    <property type="entry name" value="DPP6 N-terminal domain-like"/>
    <property type="match status" value="1"/>
</dbReference>
<feature type="domain" description="Peptidase S9 prolyl oligopeptidase catalytic" evidence="6">
    <location>
        <begin position="433"/>
        <end position="648"/>
    </location>
</feature>
<dbReference type="Gene3D" id="3.40.50.1820">
    <property type="entry name" value="alpha/beta hydrolase"/>
    <property type="match status" value="1"/>
</dbReference>